<dbReference type="PIRSF" id="PIRSF012535">
    <property type="entry name" value="UCP012535"/>
    <property type="match status" value="1"/>
</dbReference>
<dbReference type="GO" id="GO:0016874">
    <property type="term" value="F:ligase activity"/>
    <property type="evidence" value="ECO:0007669"/>
    <property type="project" value="UniProtKB-UniRule"/>
</dbReference>
<dbReference type="RefSeq" id="WP_129209111.1">
    <property type="nucleotide sequence ID" value="NZ_BMGU01000005.1"/>
</dbReference>
<protein>
    <recommendedName>
        <fullName evidence="2">Putative cysteine ligase BshC</fullName>
        <ecNumber evidence="2">6.-.-.-</ecNumber>
    </recommendedName>
</protein>
<dbReference type="EC" id="6.-.-.-" evidence="2"/>
<dbReference type="Pfam" id="PF24850">
    <property type="entry name" value="CC_BshC"/>
    <property type="match status" value="1"/>
</dbReference>
<dbReference type="NCBIfam" id="TIGR03998">
    <property type="entry name" value="thiol_BshC"/>
    <property type="match status" value="1"/>
</dbReference>
<evidence type="ECO:0000256" key="2">
    <source>
        <dbReference type="HAMAP-Rule" id="MF_01867"/>
    </source>
</evidence>
<accession>A0A4Q1SBK1</accession>
<dbReference type="AlphaFoldDB" id="A0A4Q1SBK1"/>
<sequence>MHTECYPISILPRLSRLFLAYAEHREPMAPYYSATPWSRDWAKRPVTIDAAVRAGIADLLEEQNRGFGAGAETLANIARLREGAAAVITGQQVTLFGGPLFTLLKAATAIRKAREANAVPIFWMATEDHDLEEADHVSFPTKHELLKLKLAHVEGSAGKPVGGVKLGEGIAAVLEEAAGLLGPSDVLDAIEASYTPDATYAEAFGKLLTKIFAGTGLVLIDAASRGFHALGAPVLRAGIERAAELEAALLERGKRLEADGYAAQVLVNPNSSLLFLIDKDGHGENGIRLALKRREGDVWTAGKRSYTTAELLAILEAEPERLSPNALLRPVFQDFILPTAAYIGGPAEIAYFAQSQVLYEKILGRTTAVLPRLSATLVEPAIAEVMKQHGLSVDDVLHQRPEELAARLGARAIPIEGKQKLAAAGNALDAELNEVTAWMTKLDDSLGRSAGVAASKMRYQMNRLRRMAANFQLQKEASLRKHVDAIYLALYPDQHLQERAVGAAAFLAKYGMELAAELVEHAAQECPGHRVISL</sequence>
<organism evidence="5 6">
    <name type="scientific">Silvibacterium dinghuense</name>
    <dbReference type="NCBI Taxonomy" id="1560006"/>
    <lineage>
        <taxon>Bacteria</taxon>
        <taxon>Pseudomonadati</taxon>
        <taxon>Acidobacteriota</taxon>
        <taxon>Terriglobia</taxon>
        <taxon>Terriglobales</taxon>
        <taxon>Acidobacteriaceae</taxon>
        <taxon>Silvibacterium</taxon>
    </lineage>
</organism>
<evidence type="ECO:0000313" key="5">
    <source>
        <dbReference type="EMBL" id="RXS94373.1"/>
    </source>
</evidence>
<evidence type="ECO:0000259" key="3">
    <source>
        <dbReference type="Pfam" id="PF10079"/>
    </source>
</evidence>
<evidence type="ECO:0000259" key="4">
    <source>
        <dbReference type="Pfam" id="PF24850"/>
    </source>
</evidence>
<comment type="similarity">
    <text evidence="2">Belongs to the BshC family.</text>
</comment>
<proteinExistence type="inferred from homology"/>
<dbReference type="InterPro" id="IPR055399">
    <property type="entry name" value="CC_BshC"/>
</dbReference>
<evidence type="ECO:0000313" key="6">
    <source>
        <dbReference type="Proteomes" id="UP000290253"/>
    </source>
</evidence>
<reference evidence="5 6" key="1">
    <citation type="journal article" date="2016" name="Int. J. Syst. Evol. Microbiol.">
        <title>Acidipila dinghuensis sp. nov., an acidobacterium isolated from forest soil.</title>
        <authorList>
            <person name="Jiang Y.W."/>
            <person name="Wang J."/>
            <person name="Chen M.H."/>
            <person name="Lv Y.Y."/>
            <person name="Qiu L.H."/>
        </authorList>
    </citation>
    <scope>NUCLEOTIDE SEQUENCE [LARGE SCALE GENOMIC DNA]</scope>
    <source>
        <strain evidence="5 6">DHOF10</strain>
    </source>
</reference>
<gene>
    <name evidence="2 5" type="primary">bshC</name>
    <name evidence="5" type="ORF">ESZ00_14940</name>
</gene>
<evidence type="ECO:0000256" key="1">
    <source>
        <dbReference type="ARBA" id="ARBA00022598"/>
    </source>
</evidence>
<feature type="domain" description="Bacillithiol biosynthesis BshC C-terminal coiled-coil" evidence="4">
    <location>
        <begin position="375"/>
        <end position="533"/>
    </location>
</feature>
<comment type="caution">
    <text evidence="5">The sequence shown here is derived from an EMBL/GenBank/DDBJ whole genome shotgun (WGS) entry which is preliminary data.</text>
</comment>
<dbReference type="InterPro" id="IPR011199">
    <property type="entry name" value="Bacillithiol_biosynth_BshC"/>
</dbReference>
<name>A0A4Q1SBK1_9BACT</name>
<dbReference type="InterPro" id="IPR055398">
    <property type="entry name" value="Rossmann-like_BshC"/>
</dbReference>
<dbReference type="HAMAP" id="MF_01867">
    <property type="entry name" value="BshC"/>
    <property type="match status" value="1"/>
</dbReference>
<dbReference type="Pfam" id="PF10079">
    <property type="entry name" value="Rossmann-like_BshC"/>
    <property type="match status" value="1"/>
</dbReference>
<keyword evidence="6" id="KW-1185">Reference proteome</keyword>
<keyword evidence="1 2" id="KW-0436">Ligase</keyword>
<feature type="domain" description="Bacillithiol biosynthesis BshC N-terminal Rossmann-like" evidence="3">
    <location>
        <begin position="2"/>
        <end position="373"/>
    </location>
</feature>
<dbReference type="EMBL" id="SDMK01000003">
    <property type="protein sequence ID" value="RXS94373.1"/>
    <property type="molecule type" value="Genomic_DNA"/>
</dbReference>
<dbReference type="Proteomes" id="UP000290253">
    <property type="component" value="Unassembled WGS sequence"/>
</dbReference>
<dbReference type="OrthoDB" id="9765151at2"/>